<evidence type="ECO:0000313" key="2">
    <source>
        <dbReference type="EMBL" id="KAK2091687.1"/>
    </source>
</evidence>
<feature type="region of interest" description="Disordered" evidence="1">
    <location>
        <begin position="1"/>
        <end position="24"/>
    </location>
</feature>
<feature type="region of interest" description="Disordered" evidence="1">
    <location>
        <begin position="88"/>
        <end position="145"/>
    </location>
</feature>
<reference evidence="2 3" key="1">
    <citation type="submission" date="2023-05" db="EMBL/GenBank/DDBJ databases">
        <title>B98-5 Cell Line De Novo Hybrid Assembly: An Optical Mapping Approach.</title>
        <authorList>
            <person name="Kananen K."/>
            <person name="Auerbach J.A."/>
            <person name="Kautto E."/>
            <person name="Blachly J.S."/>
        </authorList>
    </citation>
    <scope>NUCLEOTIDE SEQUENCE [LARGE SCALE GENOMIC DNA]</scope>
    <source>
        <strain evidence="2">B95-8</strain>
        <tissue evidence="2">Cell line</tissue>
    </source>
</reference>
<comment type="caution">
    <text evidence="2">The sequence shown here is derived from an EMBL/GenBank/DDBJ whole genome shotgun (WGS) entry which is preliminary data.</text>
</comment>
<dbReference type="EMBL" id="JASSZA010000016">
    <property type="protein sequence ID" value="KAK2091687.1"/>
    <property type="molecule type" value="Genomic_DNA"/>
</dbReference>
<feature type="compositionally biased region" description="Polar residues" evidence="1">
    <location>
        <begin position="131"/>
        <end position="142"/>
    </location>
</feature>
<name>A0ABQ9U5Q0_SAGOE</name>
<feature type="region of interest" description="Disordered" evidence="1">
    <location>
        <begin position="159"/>
        <end position="193"/>
    </location>
</feature>
<accession>A0ABQ9U5Q0</accession>
<dbReference type="Proteomes" id="UP001266305">
    <property type="component" value="Unassembled WGS sequence"/>
</dbReference>
<keyword evidence="3" id="KW-1185">Reference proteome</keyword>
<evidence type="ECO:0000313" key="3">
    <source>
        <dbReference type="Proteomes" id="UP001266305"/>
    </source>
</evidence>
<sequence length="193" mass="20654">MVGPLPRPDSKLPSVPALSKSFHPTPSEVNLQRQTQSLFLSVPLLCSALSCEASAFPKTPPPRPCGGACPLSLLLLCISRLSENVVNRMKEPSSPPPAPASSMFGLPDGNLRAPHKEVALKASQKQHSHDSVSATQAQSLSRNDVDSCKWGQIRENSVSDLGACPQQPSPDTQVESSCPGPWNDRPWTSRRGS</sequence>
<protein>
    <submittedName>
        <fullName evidence="2">Uncharacterized protein</fullName>
    </submittedName>
</protein>
<gene>
    <name evidence="2" type="ORF">P7K49_030971</name>
</gene>
<organism evidence="2 3">
    <name type="scientific">Saguinus oedipus</name>
    <name type="common">Cotton-top tamarin</name>
    <name type="synonym">Oedipomidas oedipus</name>
    <dbReference type="NCBI Taxonomy" id="9490"/>
    <lineage>
        <taxon>Eukaryota</taxon>
        <taxon>Metazoa</taxon>
        <taxon>Chordata</taxon>
        <taxon>Craniata</taxon>
        <taxon>Vertebrata</taxon>
        <taxon>Euteleostomi</taxon>
        <taxon>Mammalia</taxon>
        <taxon>Eutheria</taxon>
        <taxon>Euarchontoglires</taxon>
        <taxon>Primates</taxon>
        <taxon>Haplorrhini</taxon>
        <taxon>Platyrrhini</taxon>
        <taxon>Cebidae</taxon>
        <taxon>Callitrichinae</taxon>
        <taxon>Saguinus</taxon>
    </lineage>
</organism>
<evidence type="ECO:0000256" key="1">
    <source>
        <dbReference type="SAM" id="MobiDB-lite"/>
    </source>
</evidence>
<proteinExistence type="predicted"/>